<dbReference type="InterPro" id="IPR036940">
    <property type="entry name" value="PI3/4_kinase_cat_sf"/>
</dbReference>
<name>X6MXP9_RETFI</name>
<dbReference type="Proteomes" id="UP000023152">
    <property type="component" value="Unassembled WGS sequence"/>
</dbReference>
<reference evidence="2 3" key="1">
    <citation type="journal article" date="2013" name="Curr. Biol.">
        <title>The Genome of the Foraminiferan Reticulomyxa filosa.</title>
        <authorList>
            <person name="Glockner G."/>
            <person name="Hulsmann N."/>
            <person name="Schleicher M."/>
            <person name="Noegel A.A."/>
            <person name="Eichinger L."/>
            <person name="Gallinger C."/>
            <person name="Pawlowski J."/>
            <person name="Sierra R."/>
            <person name="Euteneuer U."/>
            <person name="Pillet L."/>
            <person name="Moustafa A."/>
            <person name="Platzer M."/>
            <person name="Groth M."/>
            <person name="Szafranski K."/>
            <person name="Schliwa M."/>
        </authorList>
    </citation>
    <scope>NUCLEOTIDE SEQUENCE [LARGE SCALE GENOMIC DNA]</scope>
</reference>
<dbReference type="GO" id="GO:0031932">
    <property type="term" value="C:TORC2 complex"/>
    <property type="evidence" value="ECO:0007669"/>
    <property type="project" value="TreeGrafter"/>
</dbReference>
<dbReference type="GO" id="GO:0005737">
    <property type="term" value="C:cytoplasm"/>
    <property type="evidence" value="ECO:0007669"/>
    <property type="project" value="TreeGrafter"/>
</dbReference>
<dbReference type="EMBL" id="ASPP01015054">
    <property type="protein sequence ID" value="ETO18366.1"/>
    <property type="molecule type" value="Genomic_DNA"/>
</dbReference>
<protein>
    <submittedName>
        <fullName evidence="2">FKBP12-rapamycin complex-associated protein</fullName>
    </submittedName>
</protein>
<dbReference type="Gene3D" id="1.10.1070.11">
    <property type="entry name" value="Phosphatidylinositol 3-/4-kinase, catalytic domain"/>
    <property type="match status" value="1"/>
</dbReference>
<evidence type="ECO:0000313" key="3">
    <source>
        <dbReference type="Proteomes" id="UP000023152"/>
    </source>
</evidence>
<dbReference type="GO" id="GO:0031929">
    <property type="term" value="P:TOR signaling"/>
    <property type="evidence" value="ECO:0007669"/>
    <property type="project" value="TreeGrafter"/>
</dbReference>
<dbReference type="InterPro" id="IPR050517">
    <property type="entry name" value="DDR_Repair_Kinase"/>
</dbReference>
<dbReference type="SUPFAM" id="SSF56112">
    <property type="entry name" value="Protein kinase-like (PK-like)"/>
    <property type="match status" value="1"/>
</dbReference>
<gene>
    <name evidence="2" type="ORF">RFI_18908</name>
</gene>
<dbReference type="InterPro" id="IPR011009">
    <property type="entry name" value="Kinase-like_dom_sf"/>
</dbReference>
<dbReference type="GO" id="GO:0004674">
    <property type="term" value="F:protein serine/threonine kinase activity"/>
    <property type="evidence" value="ECO:0007669"/>
    <property type="project" value="TreeGrafter"/>
</dbReference>
<dbReference type="PANTHER" id="PTHR11139:SF9">
    <property type="entry name" value="SERINE_THREONINE-PROTEIN KINASE MTOR"/>
    <property type="match status" value="1"/>
</dbReference>
<organism evidence="2 3">
    <name type="scientific">Reticulomyxa filosa</name>
    <dbReference type="NCBI Taxonomy" id="46433"/>
    <lineage>
        <taxon>Eukaryota</taxon>
        <taxon>Sar</taxon>
        <taxon>Rhizaria</taxon>
        <taxon>Retaria</taxon>
        <taxon>Foraminifera</taxon>
        <taxon>Monothalamids</taxon>
        <taxon>Reticulomyxidae</taxon>
        <taxon>Reticulomyxa</taxon>
    </lineage>
</organism>
<dbReference type="Pfam" id="PF00454">
    <property type="entry name" value="PI3_PI4_kinase"/>
    <property type="match status" value="1"/>
</dbReference>
<evidence type="ECO:0000313" key="2">
    <source>
        <dbReference type="EMBL" id="ETO18366.1"/>
    </source>
</evidence>
<dbReference type="GO" id="GO:0005634">
    <property type="term" value="C:nucleus"/>
    <property type="evidence" value="ECO:0007669"/>
    <property type="project" value="TreeGrafter"/>
</dbReference>
<dbReference type="PROSITE" id="PS50290">
    <property type="entry name" value="PI3_4_KINASE_3"/>
    <property type="match status" value="1"/>
</dbReference>
<dbReference type="AlphaFoldDB" id="X6MXP9"/>
<dbReference type="GO" id="GO:0031931">
    <property type="term" value="C:TORC1 complex"/>
    <property type="evidence" value="ECO:0007669"/>
    <property type="project" value="TreeGrafter"/>
</dbReference>
<proteinExistence type="predicted"/>
<sequence>MLIKAMEVSGIEGNYRTTCENTMRVLRTSKDSLMAILEAFVYDPLISFKLLAQNLMRANKNGESKSKKVNTVNKFADDQKREETMSMLRQSIVAHVLDRYNDQNDFSQGKYSRLRDDIQMQSVIQVKGTMQSKRKKKFLTKLQKLLSKELT</sequence>
<dbReference type="OrthoDB" id="381190at2759"/>
<accession>X6MXP9</accession>
<keyword evidence="3" id="KW-1185">Reference proteome</keyword>
<dbReference type="PANTHER" id="PTHR11139">
    <property type="entry name" value="ATAXIA TELANGIECTASIA MUTATED ATM -RELATED"/>
    <property type="match status" value="1"/>
</dbReference>
<dbReference type="InterPro" id="IPR000403">
    <property type="entry name" value="PI3/4_kinase_cat_dom"/>
</dbReference>
<evidence type="ECO:0000259" key="1">
    <source>
        <dbReference type="PROSITE" id="PS50290"/>
    </source>
</evidence>
<comment type="caution">
    <text evidence="2">The sequence shown here is derived from an EMBL/GenBank/DDBJ whole genome shotgun (WGS) entry which is preliminary data.</text>
</comment>
<feature type="domain" description="PI3K/PI4K catalytic" evidence="1">
    <location>
        <begin position="1"/>
        <end position="88"/>
    </location>
</feature>
<dbReference type="GO" id="GO:0016242">
    <property type="term" value="P:negative regulation of macroautophagy"/>
    <property type="evidence" value="ECO:0007669"/>
    <property type="project" value="TreeGrafter"/>
</dbReference>